<dbReference type="OMA" id="NQLFFHQ"/>
<dbReference type="PANTHER" id="PTHR12616:SF8">
    <property type="entry name" value="VACUOLAR PROTEIN SORTING-ASSOCIATED PROTEIN 8 HOMOLOG"/>
    <property type="match status" value="1"/>
</dbReference>
<comment type="similarity">
    <text evidence="1">Belongs to the VPS8 family.</text>
</comment>
<dbReference type="STRING" id="1344416.A0A139AK74"/>
<evidence type="ECO:0000313" key="5">
    <source>
        <dbReference type="EMBL" id="KXS16825.1"/>
    </source>
</evidence>
<dbReference type="Pfam" id="PF23410">
    <property type="entry name" value="Beta-prop_VPS8"/>
    <property type="match status" value="1"/>
</dbReference>
<evidence type="ECO:0000256" key="2">
    <source>
        <dbReference type="PROSITE-ProRule" id="PRU00221"/>
    </source>
</evidence>
<organism evidence="5 6">
    <name type="scientific">Gonapodya prolifera (strain JEL478)</name>
    <name type="common">Monoblepharis prolifera</name>
    <dbReference type="NCBI Taxonomy" id="1344416"/>
    <lineage>
        <taxon>Eukaryota</taxon>
        <taxon>Fungi</taxon>
        <taxon>Fungi incertae sedis</taxon>
        <taxon>Chytridiomycota</taxon>
        <taxon>Chytridiomycota incertae sedis</taxon>
        <taxon>Monoblepharidomycetes</taxon>
        <taxon>Monoblepharidales</taxon>
        <taxon>Gonapodyaceae</taxon>
        <taxon>Gonapodya</taxon>
    </lineage>
</organism>
<dbReference type="SUPFAM" id="SSF50978">
    <property type="entry name" value="WD40 repeat-like"/>
    <property type="match status" value="1"/>
</dbReference>
<keyword evidence="6" id="KW-1185">Reference proteome</keyword>
<evidence type="ECO:0000259" key="4">
    <source>
        <dbReference type="Pfam" id="PF12816"/>
    </source>
</evidence>
<dbReference type="Proteomes" id="UP000070544">
    <property type="component" value="Unassembled WGS sequence"/>
</dbReference>
<dbReference type="EMBL" id="KQ965750">
    <property type="protein sequence ID" value="KXS16825.1"/>
    <property type="molecule type" value="Genomic_DNA"/>
</dbReference>
<evidence type="ECO:0000256" key="3">
    <source>
        <dbReference type="SAM" id="MobiDB-lite"/>
    </source>
</evidence>
<feature type="repeat" description="WD" evidence="2">
    <location>
        <begin position="315"/>
        <end position="349"/>
    </location>
</feature>
<dbReference type="GO" id="GO:0030897">
    <property type="term" value="C:HOPS complex"/>
    <property type="evidence" value="ECO:0007669"/>
    <property type="project" value="TreeGrafter"/>
</dbReference>
<feature type="compositionally biased region" description="Polar residues" evidence="3">
    <location>
        <begin position="169"/>
        <end position="180"/>
    </location>
</feature>
<feature type="region of interest" description="Disordered" evidence="3">
    <location>
        <begin position="162"/>
        <end position="200"/>
    </location>
</feature>
<gene>
    <name evidence="5" type="ORF">M427DRAFT_43363</name>
</gene>
<evidence type="ECO:0000256" key="1">
    <source>
        <dbReference type="ARBA" id="ARBA00009422"/>
    </source>
</evidence>
<protein>
    <recommendedName>
        <fullName evidence="4">Vacuolar protein sorting-associated protein 8 central domain-containing protein</fullName>
    </recommendedName>
</protein>
<evidence type="ECO:0000313" key="6">
    <source>
        <dbReference type="Proteomes" id="UP000070544"/>
    </source>
</evidence>
<dbReference type="GO" id="GO:0034058">
    <property type="term" value="P:endosomal vesicle fusion"/>
    <property type="evidence" value="ECO:0007669"/>
    <property type="project" value="TreeGrafter"/>
</dbReference>
<feature type="domain" description="Vacuolar protein sorting-associated protein 8 central" evidence="4">
    <location>
        <begin position="804"/>
        <end position="997"/>
    </location>
</feature>
<reference evidence="5 6" key="1">
    <citation type="journal article" date="2015" name="Genome Biol. Evol.">
        <title>Phylogenomic analyses indicate that early fungi evolved digesting cell walls of algal ancestors of land plants.</title>
        <authorList>
            <person name="Chang Y."/>
            <person name="Wang S."/>
            <person name="Sekimoto S."/>
            <person name="Aerts A.L."/>
            <person name="Choi C."/>
            <person name="Clum A."/>
            <person name="LaButti K.M."/>
            <person name="Lindquist E.A."/>
            <person name="Yee Ngan C."/>
            <person name="Ohm R.A."/>
            <person name="Salamov A.A."/>
            <person name="Grigoriev I.V."/>
            <person name="Spatafora J.W."/>
            <person name="Berbee M.L."/>
        </authorList>
    </citation>
    <scope>NUCLEOTIDE SEQUENCE [LARGE SCALE GENOMIC DNA]</scope>
    <source>
        <strain evidence="5 6">JEL478</strain>
    </source>
</reference>
<dbReference type="Gene3D" id="2.130.10.10">
    <property type="entry name" value="YVTN repeat-like/Quinoprotein amine dehydrogenase"/>
    <property type="match status" value="1"/>
</dbReference>
<sequence>MVEQLKVFDEKFRAIRIPDTEIAVTPAEDIQQALEGLAGLKEELFSYLRESSAEGPKTAHKREKLKDLLDSIVRETKVYEQFVGASRPTLTLEAILDEADNTGTFDHGDWASHVHAHNLDLYSDEVVTPGFTTVIMPITQNCQDAKSDRSRGELSLASTLSPSALADNELSSPHQPWPTSRESRTRDPIFVPPSPDEQTPPFILGPSSHVSSDIGESSLAASMLPALETNGLTALDSGYIPSGPLDVFKWIPLQRLSDQVFADTARQNIGTVTVIAVNNLIAIGTSRSIILLFDSNQSLKAILGDISNAPEFGSVTSVAISPNQTVVAAGHKEGVISLWDTHTGANIKTIVPFQPQLGLKPSLKDRDLHVKGIAIIHISFTSQSSEIVSADEKGTILLHRLSKVMMVSSVRSIRLHGIPNGESASTVPTTVFSLATITYLNSRRSQRTSNLLAFTTPYKLQVMGFHPRPEIKYKIVWSKMHQHGGNTPFLAQNIPTSRQGESHVHTSESTPFGLMASVAWGPIRIGKDPLACSWSNVLMLTEFQFTSSQSAKDSSSLNVLAPDGRNGNQKHMKFVHLTDHTTSNTIAALIWLNARHLVIMEQNEQMTIFDAEKFTFAEICDIRSKEIVYHDLFRKQLGQTSGSPGVAYHHSIKAYQGHLFVLGFRSIYAVSLIPWQDRLVAAIKAGSFTTAVHMALEFASGESSHIATGIPDDPVSRKEILGDYIMDMLKSHVTLSLSTSNSDQDAFNVNLVAGNISETSSTDHNDVVRHLAQICIKTSLEISRDDELFDDIFELFADAGMDSVFFEQLEPYILGDKFVGGIKNATIAQGLLNFYTKHGLYKRLEECLLHMHPAVLNIDEILNICEDQKLYVASTYVYTQGLNDFTSPLMQLLKPMGDMLELSPQLVLPQNGDDHAYLAYVYLSFILSGRNFPNGDSMGPQSLAAKREIYSILFSKDKKSESLGQSSKWYNSVPFPYLYLLIKYDAGQFFAMLATVFEDASLSGEIFVNLQLSGTSSEDTQTIAVEMNRQFIVDNLILLLTPWLQSTQNSHSEAQTGYGSFDEDIALHFMCFLASSLSKFSTFVTLDGIQGKQILTQLLLPSDIMKAERQHAVELLLDYFTLEEVGLSVETIITMAEAAAFFQIAEKLLRITSQPHRVIDCYLLDENRKALVFNAIKDLVASYPLSFAAIESATFSIIYQLVELNPARTAKLVAQTFNDQHTRVLKCLTASKPLEYKYLQVLMNHNYEFRSGEDIKSSFLSNGEVFESPLYDRYIELLCQFEPSAVKPFLVLLDTTFEDCVYDLGIIQELTQKYKLAGATAWVYERTGDTFGAMQLLIEVFEGDAANLLDTIRASLQDQRKSKASPKYDDDSLDWMGVYGGDQTDHSPTRATELINNANTSLQELINFCQRSTKKLPPEECEQFWAKVLDAIMQLQKQLSSLSPSQLQNPDISGFARKGLQTVLNGMLGFTAIPPVLFKIIKEQSGTLFSDIRDVIFTFLLTHEYEESLVEVTTKLLASNADHKLVGFLKMRSKALRPRKGICKHFIVGWVGGECAIECYWSS</sequence>
<dbReference type="PROSITE" id="PS50082">
    <property type="entry name" value="WD_REPEATS_2"/>
    <property type="match status" value="1"/>
</dbReference>
<dbReference type="OrthoDB" id="289913at2759"/>
<dbReference type="InterPro" id="IPR015943">
    <property type="entry name" value="WD40/YVTN_repeat-like_dom_sf"/>
</dbReference>
<keyword evidence="2" id="KW-0853">WD repeat</keyword>
<dbReference type="InterPro" id="IPR025941">
    <property type="entry name" value="Vps8_central_dom"/>
</dbReference>
<dbReference type="Pfam" id="PF12816">
    <property type="entry name" value="TPR_Vps8"/>
    <property type="match status" value="1"/>
</dbReference>
<dbReference type="GO" id="GO:0005770">
    <property type="term" value="C:late endosome"/>
    <property type="evidence" value="ECO:0007669"/>
    <property type="project" value="TreeGrafter"/>
</dbReference>
<dbReference type="InterPro" id="IPR001680">
    <property type="entry name" value="WD40_rpt"/>
</dbReference>
<proteinExistence type="inferred from homology"/>
<dbReference type="PANTHER" id="PTHR12616">
    <property type="entry name" value="VACUOLAR PROTEIN SORTING VPS41"/>
    <property type="match status" value="1"/>
</dbReference>
<dbReference type="InterPro" id="IPR036322">
    <property type="entry name" value="WD40_repeat_dom_sf"/>
</dbReference>
<accession>A0A139AK74</accession>
<dbReference type="GO" id="GO:0006623">
    <property type="term" value="P:protein targeting to vacuole"/>
    <property type="evidence" value="ECO:0007669"/>
    <property type="project" value="InterPro"/>
</dbReference>
<name>A0A139AK74_GONPJ</name>
<dbReference type="InterPro" id="IPR045111">
    <property type="entry name" value="Vps41/Vps8"/>
</dbReference>